<dbReference type="Proteomes" id="UP001596098">
    <property type="component" value="Unassembled WGS sequence"/>
</dbReference>
<dbReference type="EMBL" id="JBHSQI010000003">
    <property type="protein sequence ID" value="MFC6153178.1"/>
    <property type="molecule type" value="Genomic_DNA"/>
</dbReference>
<accession>A0ABW1QVW5</accession>
<keyword evidence="3" id="KW-1185">Reference proteome</keyword>
<feature type="transmembrane region" description="Helical" evidence="1">
    <location>
        <begin position="40"/>
        <end position="59"/>
    </location>
</feature>
<feature type="transmembrane region" description="Helical" evidence="1">
    <location>
        <begin position="433"/>
        <end position="451"/>
    </location>
</feature>
<name>A0ABW1QVW5_9ACTN</name>
<reference evidence="3" key="1">
    <citation type="journal article" date="2019" name="Int. J. Syst. Evol. Microbiol.">
        <title>The Global Catalogue of Microorganisms (GCM) 10K type strain sequencing project: providing services to taxonomists for standard genome sequencing and annotation.</title>
        <authorList>
            <consortium name="The Broad Institute Genomics Platform"/>
            <consortium name="The Broad Institute Genome Sequencing Center for Infectious Disease"/>
            <person name="Wu L."/>
            <person name="Ma J."/>
        </authorList>
    </citation>
    <scope>NUCLEOTIDE SEQUENCE [LARGE SCALE GENOMIC DNA]</scope>
    <source>
        <strain evidence="3">DFY28</strain>
    </source>
</reference>
<sequence>MNTLEDRLGHLSAATEEPVGVAPTDALWSRGRRRVHARRAVACVAGLVLVGVLGSLGAVSSGLTRTEAMPVSAENGVVLPSSLAFDMPEALPELGAGEASAVGLRQRQTGRLFWAGHVNEIVGVQATTGTYGVIDTPGLVADGVDGVRLSPSGRYVAYWVGDEAHDGAMGTVADAVAVRDLVTGTLVEQDLEAEFGAAVDPAMMEWIDDDQLLVNPLFYDDEKRNGAGSDPERMFTLGVDGERRLIPATRTVWPESNVVDGRYLGQTESQEWVVLDSRTWATEAVSLPSAGDADVRGPWWDGDDRVAALLDPSPEISGDNDLRVAFGDVGVDAGPVEWRDSGAEVPDWSTFVGWRDGGVVVNRGLALDVVTEQGAIEEWVTLREGDGSVDTSDWDRGGVVQHWEFALEVLADVEIVDAVTPEADAALRMLRTLPIVALGALLVALIGYLFARRARRGNA</sequence>
<evidence type="ECO:0008006" key="4">
    <source>
        <dbReference type="Google" id="ProtNLM"/>
    </source>
</evidence>
<dbReference type="RefSeq" id="WP_128221044.1">
    <property type="nucleotide sequence ID" value="NZ_CP034929.1"/>
</dbReference>
<keyword evidence="1" id="KW-0472">Membrane</keyword>
<gene>
    <name evidence="2" type="ORF">ACFPWU_05805</name>
</gene>
<protein>
    <recommendedName>
        <fullName evidence="4">WD40 repeat domain-containing protein</fullName>
    </recommendedName>
</protein>
<keyword evidence="1" id="KW-0812">Transmembrane</keyword>
<evidence type="ECO:0000313" key="2">
    <source>
        <dbReference type="EMBL" id="MFC6153178.1"/>
    </source>
</evidence>
<evidence type="ECO:0000313" key="3">
    <source>
        <dbReference type="Proteomes" id="UP001596098"/>
    </source>
</evidence>
<organism evidence="2 3">
    <name type="scientific">Nocardioides yefusunii</name>
    <dbReference type="NCBI Taxonomy" id="2500546"/>
    <lineage>
        <taxon>Bacteria</taxon>
        <taxon>Bacillati</taxon>
        <taxon>Actinomycetota</taxon>
        <taxon>Actinomycetes</taxon>
        <taxon>Propionibacteriales</taxon>
        <taxon>Nocardioidaceae</taxon>
        <taxon>Nocardioides</taxon>
    </lineage>
</organism>
<keyword evidence="1" id="KW-1133">Transmembrane helix</keyword>
<proteinExistence type="predicted"/>
<evidence type="ECO:0000256" key="1">
    <source>
        <dbReference type="SAM" id="Phobius"/>
    </source>
</evidence>
<comment type="caution">
    <text evidence="2">The sequence shown here is derived from an EMBL/GenBank/DDBJ whole genome shotgun (WGS) entry which is preliminary data.</text>
</comment>